<proteinExistence type="predicted"/>
<sequence>MSPNALSTPTHPRLLFTNKKDLYSVLLTWVIAVIFVASVVISAIHYPRLFLLGSATVAHGILNVFTDIMVPQLVAESIYWEAPQYEAIQVSYLPRSALDVPDREQAWYMWAANGYRSGGWQWQIPGYSKDIAVLTVMMQNVRKGGPRTSAGSFTFLLYLLLISLKPHVQNKVTEQPC</sequence>
<evidence type="ECO:0000256" key="1">
    <source>
        <dbReference type="SAM" id="Phobius"/>
    </source>
</evidence>
<dbReference type="RefSeq" id="XP_060327830.1">
    <property type="nucleotide sequence ID" value="XM_060483143.1"/>
</dbReference>
<comment type="caution">
    <text evidence="2">The sequence shown here is derived from an EMBL/GenBank/DDBJ whole genome shotgun (WGS) entry which is preliminary data.</text>
</comment>
<keyword evidence="1" id="KW-0472">Membrane</keyword>
<protein>
    <submittedName>
        <fullName evidence="2">Uncharacterized protein</fullName>
    </submittedName>
</protein>
<reference evidence="2" key="1">
    <citation type="submission" date="2023-06" db="EMBL/GenBank/DDBJ databases">
        <authorList>
            <consortium name="Lawrence Berkeley National Laboratory"/>
            <person name="Ahrendt S."/>
            <person name="Sahu N."/>
            <person name="Indic B."/>
            <person name="Wong-Bajracharya J."/>
            <person name="Merenyi Z."/>
            <person name="Ke H.-M."/>
            <person name="Monk M."/>
            <person name="Kocsube S."/>
            <person name="Drula E."/>
            <person name="Lipzen A."/>
            <person name="Balint B."/>
            <person name="Henrissat B."/>
            <person name="Andreopoulos B."/>
            <person name="Martin F.M."/>
            <person name="Harder C.B."/>
            <person name="Rigling D."/>
            <person name="Ford K.L."/>
            <person name="Foster G.D."/>
            <person name="Pangilinan J."/>
            <person name="Papanicolaou A."/>
            <person name="Barry K."/>
            <person name="LaButti K."/>
            <person name="Viragh M."/>
            <person name="Koriabine M."/>
            <person name="Yan M."/>
            <person name="Riley R."/>
            <person name="Champramary S."/>
            <person name="Plett K.L."/>
            <person name="Tsai I.J."/>
            <person name="Slot J."/>
            <person name="Sipos G."/>
            <person name="Plett J."/>
            <person name="Nagy L.G."/>
            <person name="Grigoriev I.V."/>
        </authorList>
    </citation>
    <scope>NUCLEOTIDE SEQUENCE</scope>
    <source>
        <strain evidence="2">CCBAS 213</strain>
    </source>
</reference>
<evidence type="ECO:0000313" key="3">
    <source>
        <dbReference type="Proteomes" id="UP001175211"/>
    </source>
</evidence>
<keyword evidence="1" id="KW-1133">Transmembrane helix</keyword>
<organism evidence="2 3">
    <name type="scientific">Armillaria tabescens</name>
    <name type="common">Ringless honey mushroom</name>
    <name type="synonym">Agaricus tabescens</name>
    <dbReference type="NCBI Taxonomy" id="1929756"/>
    <lineage>
        <taxon>Eukaryota</taxon>
        <taxon>Fungi</taxon>
        <taxon>Dikarya</taxon>
        <taxon>Basidiomycota</taxon>
        <taxon>Agaricomycotina</taxon>
        <taxon>Agaricomycetes</taxon>
        <taxon>Agaricomycetidae</taxon>
        <taxon>Agaricales</taxon>
        <taxon>Marasmiineae</taxon>
        <taxon>Physalacriaceae</taxon>
        <taxon>Desarmillaria</taxon>
    </lineage>
</organism>
<evidence type="ECO:0000313" key="2">
    <source>
        <dbReference type="EMBL" id="KAK0451996.1"/>
    </source>
</evidence>
<name>A0AA39MYW7_ARMTA</name>
<dbReference type="EMBL" id="JAUEPS010000032">
    <property type="protein sequence ID" value="KAK0451996.1"/>
    <property type="molecule type" value="Genomic_DNA"/>
</dbReference>
<accession>A0AA39MYW7</accession>
<dbReference type="AlphaFoldDB" id="A0AA39MYW7"/>
<feature type="transmembrane region" description="Helical" evidence="1">
    <location>
        <begin position="22"/>
        <end position="44"/>
    </location>
</feature>
<gene>
    <name evidence="2" type="ORF">EV420DRAFT_702121</name>
</gene>
<dbReference type="GeneID" id="85366691"/>
<dbReference type="Proteomes" id="UP001175211">
    <property type="component" value="Unassembled WGS sequence"/>
</dbReference>
<keyword evidence="3" id="KW-1185">Reference proteome</keyword>
<keyword evidence="1" id="KW-0812">Transmembrane</keyword>